<reference evidence="2" key="1">
    <citation type="journal article" date="2023" name="Front. Plant Sci.">
        <title>Chromosomal-level genome assembly of Melastoma candidum provides insights into trichome evolution.</title>
        <authorList>
            <person name="Zhong Y."/>
            <person name="Wu W."/>
            <person name="Sun C."/>
            <person name="Zou P."/>
            <person name="Liu Y."/>
            <person name="Dai S."/>
            <person name="Zhou R."/>
        </authorList>
    </citation>
    <scope>NUCLEOTIDE SEQUENCE [LARGE SCALE GENOMIC DNA]</scope>
</reference>
<dbReference type="Proteomes" id="UP001057402">
    <property type="component" value="Chromosome 3"/>
</dbReference>
<dbReference type="EMBL" id="CM042882">
    <property type="protein sequence ID" value="KAI4383369.1"/>
    <property type="molecule type" value="Genomic_DNA"/>
</dbReference>
<evidence type="ECO:0000313" key="1">
    <source>
        <dbReference type="EMBL" id="KAI4383369.1"/>
    </source>
</evidence>
<keyword evidence="2" id="KW-1185">Reference proteome</keyword>
<protein>
    <submittedName>
        <fullName evidence="1">Uncharacterized protein</fullName>
    </submittedName>
</protein>
<comment type="caution">
    <text evidence="1">The sequence shown here is derived from an EMBL/GenBank/DDBJ whole genome shotgun (WGS) entry which is preliminary data.</text>
</comment>
<name>A0ACB9RWS9_9MYRT</name>
<organism evidence="1 2">
    <name type="scientific">Melastoma candidum</name>
    <dbReference type="NCBI Taxonomy" id="119954"/>
    <lineage>
        <taxon>Eukaryota</taxon>
        <taxon>Viridiplantae</taxon>
        <taxon>Streptophyta</taxon>
        <taxon>Embryophyta</taxon>
        <taxon>Tracheophyta</taxon>
        <taxon>Spermatophyta</taxon>
        <taxon>Magnoliopsida</taxon>
        <taxon>eudicotyledons</taxon>
        <taxon>Gunneridae</taxon>
        <taxon>Pentapetalae</taxon>
        <taxon>rosids</taxon>
        <taxon>malvids</taxon>
        <taxon>Myrtales</taxon>
        <taxon>Melastomataceae</taxon>
        <taxon>Melastomatoideae</taxon>
        <taxon>Melastomateae</taxon>
        <taxon>Melastoma</taxon>
    </lineage>
</organism>
<evidence type="ECO:0000313" key="2">
    <source>
        <dbReference type="Proteomes" id="UP001057402"/>
    </source>
</evidence>
<gene>
    <name evidence="1" type="ORF">MLD38_009214</name>
</gene>
<proteinExistence type="predicted"/>
<accession>A0ACB9RWS9</accession>
<sequence length="86" mass="9766">MAGANKVQFLEDNLPVTMYELNIRCWDQRGTVSTGTYKAYMGSCSESEALHMVLFEPYGRGHCDMRKMSESSSVSSRHRRRGVEVV</sequence>